<keyword evidence="1" id="KW-1133">Transmembrane helix</keyword>
<name>A0A8J3YI85_9ACTN</name>
<keyword evidence="1" id="KW-0472">Membrane</keyword>
<dbReference type="AlphaFoldDB" id="A0A8J3YI85"/>
<dbReference type="EMBL" id="BOPF01000004">
    <property type="protein sequence ID" value="GIJ44495.1"/>
    <property type="molecule type" value="Genomic_DNA"/>
</dbReference>
<dbReference type="RefSeq" id="WP_203898071.1">
    <property type="nucleotide sequence ID" value="NZ_BOPF01000004.1"/>
</dbReference>
<comment type="caution">
    <text evidence="2">The sequence shown here is derived from an EMBL/GenBank/DDBJ whole genome shotgun (WGS) entry which is preliminary data.</text>
</comment>
<evidence type="ECO:0000313" key="2">
    <source>
        <dbReference type="EMBL" id="GIJ44495.1"/>
    </source>
</evidence>
<keyword evidence="1" id="KW-0812">Transmembrane</keyword>
<sequence length="333" mass="35927">MKRRQRTGRRCGLCRRSFVLDPRDNPLRLHDVRVQRLAARLSGNGRYWFSVEQLYYAAARRYLGTDARPERRWTAPIPVATISVALFVAAAAVPLPGLYLPATLFGGIAGFGALLLAVASRVIRPVRPRMSLREFHATVANAWAPAHGAPLPGLAPEAPYQPLPEPALAVLTPDRGTFVCLQANRVPERLRVALAGEPGQVPAGVPVVLLHDVSVQGYAWAEWARAALPGRAVTDLTPAPSVVRDAAAAVRLRDTPPKAATLATVAAAGRLRPADLDWLRQGWWSPIAALRPEPLIKKVEAAAGRRTDPDRRAARAVGYLTWPGGTGAKEQAA</sequence>
<feature type="transmembrane region" description="Helical" evidence="1">
    <location>
        <begin position="73"/>
        <end position="93"/>
    </location>
</feature>
<reference evidence="2" key="1">
    <citation type="submission" date="2021-01" db="EMBL/GenBank/DDBJ databases">
        <title>Whole genome shotgun sequence of Virgisporangium aliadipatigenens NBRC 105644.</title>
        <authorList>
            <person name="Komaki H."/>
            <person name="Tamura T."/>
        </authorList>
    </citation>
    <scope>NUCLEOTIDE SEQUENCE</scope>
    <source>
        <strain evidence="2">NBRC 105644</strain>
    </source>
</reference>
<proteinExistence type="predicted"/>
<keyword evidence="3" id="KW-1185">Reference proteome</keyword>
<gene>
    <name evidence="2" type="ORF">Val02_13810</name>
</gene>
<protein>
    <submittedName>
        <fullName evidence="2">Uncharacterized protein</fullName>
    </submittedName>
</protein>
<organism evidence="2 3">
    <name type="scientific">Virgisporangium aliadipatigenens</name>
    <dbReference type="NCBI Taxonomy" id="741659"/>
    <lineage>
        <taxon>Bacteria</taxon>
        <taxon>Bacillati</taxon>
        <taxon>Actinomycetota</taxon>
        <taxon>Actinomycetes</taxon>
        <taxon>Micromonosporales</taxon>
        <taxon>Micromonosporaceae</taxon>
        <taxon>Virgisporangium</taxon>
    </lineage>
</organism>
<evidence type="ECO:0000313" key="3">
    <source>
        <dbReference type="Proteomes" id="UP000619260"/>
    </source>
</evidence>
<evidence type="ECO:0000256" key="1">
    <source>
        <dbReference type="SAM" id="Phobius"/>
    </source>
</evidence>
<dbReference type="Proteomes" id="UP000619260">
    <property type="component" value="Unassembled WGS sequence"/>
</dbReference>
<feature type="transmembrane region" description="Helical" evidence="1">
    <location>
        <begin position="99"/>
        <end position="123"/>
    </location>
</feature>
<accession>A0A8J3YI85</accession>